<evidence type="ECO:0000256" key="5">
    <source>
        <dbReference type="ARBA" id="ARBA00022692"/>
    </source>
</evidence>
<gene>
    <name evidence="12" type="ORF">WICPIJ_004377</name>
</gene>
<keyword evidence="7 10" id="KW-1133">Transmembrane helix</keyword>
<dbReference type="Pfam" id="PF02386">
    <property type="entry name" value="TrkH"/>
    <property type="match status" value="1"/>
</dbReference>
<protein>
    <recommendedName>
        <fullName evidence="10">Potassium transport protein</fullName>
    </recommendedName>
</protein>
<comment type="similarity">
    <text evidence="2 10">Belongs to the TrkH potassium transport family.</text>
</comment>
<feature type="region of interest" description="Disordered" evidence="11">
    <location>
        <begin position="776"/>
        <end position="833"/>
    </location>
</feature>
<dbReference type="InterPro" id="IPR004773">
    <property type="entry name" value="K/Na_transp_Trk1/HKT1"/>
</dbReference>
<feature type="transmembrane region" description="Helical" evidence="10">
    <location>
        <begin position="380"/>
        <end position="404"/>
    </location>
</feature>
<evidence type="ECO:0000256" key="10">
    <source>
        <dbReference type="PIRNR" id="PIRNR002450"/>
    </source>
</evidence>
<dbReference type="PANTHER" id="PTHR31064">
    <property type="entry name" value="POTASSIUM TRANSPORT PROTEIN DDB_G0292412-RELATED"/>
    <property type="match status" value="1"/>
</dbReference>
<keyword evidence="3 10" id="KW-0813">Transport</keyword>
<dbReference type="InterPro" id="IPR003445">
    <property type="entry name" value="Cat_transpt"/>
</dbReference>
<feature type="transmembrane region" description="Helical" evidence="10">
    <location>
        <begin position="478"/>
        <end position="498"/>
    </location>
</feature>
<evidence type="ECO:0000256" key="7">
    <source>
        <dbReference type="ARBA" id="ARBA00022989"/>
    </source>
</evidence>
<dbReference type="GO" id="GO:1990573">
    <property type="term" value="P:potassium ion import across plasma membrane"/>
    <property type="evidence" value="ECO:0007669"/>
    <property type="project" value="TreeGrafter"/>
</dbReference>
<feature type="transmembrane region" description="Helical" evidence="10">
    <location>
        <begin position="120"/>
        <end position="144"/>
    </location>
</feature>
<feature type="transmembrane region" description="Helical" evidence="10">
    <location>
        <begin position="416"/>
        <end position="444"/>
    </location>
</feature>
<keyword evidence="6 10" id="KW-0630">Potassium</keyword>
<dbReference type="GO" id="GO:0005886">
    <property type="term" value="C:plasma membrane"/>
    <property type="evidence" value="ECO:0007669"/>
    <property type="project" value="InterPro"/>
</dbReference>
<name>A0A9P8TMU6_WICPI</name>
<dbReference type="InterPro" id="IPR015958">
    <property type="entry name" value="Trk1_fungi"/>
</dbReference>
<feature type="compositionally biased region" description="Basic and acidic residues" evidence="11">
    <location>
        <begin position="800"/>
        <end position="818"/>
    </location>
</feature>
<dbReference type="PIRSF" id="PIRSF002450">
    <property type="entry name" value="K+_transpter_TRK"/>
    <property type="match status" value="1"/>
</dbReference>
<comment type="subcellular location">
    <subcellularLocation>
        <location evidence="1">Membrane</location>
        <topology evidence="1">Multi-pass membrane protein</topology>
    </subcellularLocation>
</comment>
<dbReference type="OrthoDB" id="9999863at2759"/>
<dbReference type="PANTHER" id="PTHR31064:SF30">
    <property type="entry name" value="HIGH-AFFINITY POTASSIUM TRANSPORT PROTEIN-RELATED"/>
    <property type="match status" value="1"/>
</dbReference>
<proteinExistence type="inferred from homology"/>
<accession>A0A9P8TMU6</accession>
<dbReference type="EMBL" id="JAEUBG010002382">
    <property type="protein sequence ID" value="KAH3684661.1"/>
    <property type="molecule type" value="Genomic_DNA"/>
</dbReference>
<keyword evidence="9 10" id="KW-0472">Membrane</keyword>
<evidence type="ECO:0000256" key="11">
    <source>
        <dbReference type="SAM" id="MobiDB-lite"/>
    </source>
</evidence>
<feature type="transmembrane region" description="Helical" evidence="10">
    <location>
        <begin position="58"/>
        <end position="82"/>
    </location>
</feature>
<evidence type="ECO:0000313" key="13">
    <source>
        <dbReference type="Proteomes" id="UP000774326"/>
    </source>
</evidence>
<dbReference type="NCBIfam" id="TIGR00934">
    <property type="entry name" value="2a38euk"/>
    <property type="match status" value="1"/>
</dbReference>
<comment type="caution">
    <text evidence="12">The sequence shown here is derived from an EMBL/GenBank/DDBJ whole genome shotgun (WGS) entry which is preliminary data.</text>
</comment>
<evidence type="ECO:0000256" key="1">
    <source>
        <dbReference type="ARBA" id="ARBA00004141"/>
    </source>
</evidence>
<dbReference type="InterPro" id="IPR051143">
    <property type="entry name" value="TrkH_K-transport"/>
</dbReference>
<keyword evidence="5 10" id="KW-0812">Transmembrane</keyword>
<dbReference type="Proteomes" id="UP000774326">
    <property type="component" value="Unassembled WGS sequence"/>
</dbReference>
<evidence type="ECO:0000256" key="6">
    <source>
        <dbReference type="ARBA" id="ARBA00022958"/>
    </source>
</evidence>
<evidence type="ECO:0000256" key="9">
    <source>
        <dbReference type="ARBA" id="ARBA00023136"/>
    </source>
</evidence>
<evidence type="ECO:0000256" key="3">
    <source>
        <dbReference type="ARBA" id="ARBA00022448"/>
    </source>
</evidence>
<feature type="transmembrane region" description="Helical" evidence="10">
    <location>
        <begin position="348"/>
        <end position="368"/>
    </location>
</feature>
<reference evidence="12" key="1">
    <citation type="journal article" date="2021" name="Open Biol.">
        <title>Shared evolutionary footprints suggest mitochondrial oxidative damage underlies multiple complex I losses in fungi.</title>
        <authorList>
            <person name="Schikora-Tamarit M.A."/>
            <person name="Marcet-Houben M."/>
            <person name="Nosek J."/>
            <person name="Gabaldon T."/>
        </authorList>
    </citation>
    <scope>NUCLEOTIDE SEQUENCE</scope>
    <source>
        <strain evidence="12">CBS2887</strain>
    </source>
</reference>
<feature type="transmembrane region" description="Helical" evidence="10">
    <location>
        <begin position="646"/>
        <end position="666"/>
    </location>
</feature>
<feature type="region of interest" description="Disordered" evidence="11">
    <location>
        <begin position="1"/>
        <end position="26"/>
    </location>
</feature>
<keyword evidence="8 10" id="KW-0406">Ion transport</keyword>
<evidence type="ECO:0000256" key="4">
    <source>
        <dbReference type="ARBA" id="ARBA00022538"/>
    </source>
</evidence>
<evidence type="ECO:0000256" key="8">
    <source>
        <dbReference type="ARBA" id="ARBA00023065"/>
    </source>
</evidence>
<organism evidence="12 13">
    <name type="scientific">Wickerhamomyces pijperi</name>
    <name type="common">Yeast</name>
    <name type="synonym">Pichia pijperi</name>
    <dbReference type="NCBI Taxonomy" id="599730"/>
    <lineage>
        <taxon>Eukaryota</taxon>
        <taxon>Fungi</taxon>
        <taxon>Dikarya</taxon>
        <taxon>Ascomycota</taxon>
        <taxon>Saccharomycotina</taxon>
        <taxon>Saccharomycetes</taxon>
        <taxon>Phaffomycetales</taxon>
        <taxon>Wickerhamomycetaceae</taxon>
        <taxon>Wickerhamomyces</taxon>
    </lineage>
</organism>
<feature type="transmembrane region" description="Helical" evidence="10">
    <location>
        <begin position="618"/>
        <end position="634"/>
    </location>
</feature>
<evidence type="ECO:0000256" key="2">
    <source>
        <dbReference type="ARBA" id="ARBA00009137"/>
    </source>
</evidence>
<dbReference type="GO" id="GO:0030007">
    <property type="term" value="P:intracellular potassium ion homeostasis"/>
    <property type="evidence" value="ECO:0007669"/>
    <property type="project" value="UniProtKB-UniRule"/>
</dbReference>
<keyword evidence="13" id="KW-1185">Reference proteome</keyword>
<keyword evidence="4 10" id="KW-0633">Potassium transport</keyword>
<feature type="region of interest" description="Disordered" evidence="11">
    <location>
        <begin position="190"/>
        <end position="234"/>
    </location>
</feature>
<sequence length="833" mass="93568">MTLKSTVTDAIPPGSTDINSSSNSSSNPILNHDRSIGWIIRDFVATCEEKLGPYLKWLFPSFIVVHYFYIVIMLILCSIMIYPVKNMSYIDALFFAAGASTQAGLNTVDLNDITLYQQVVIYVTCCFTASIFVHSSLCFLRLYWFERYFDNIRSSSKLNSQMRRTATTVTNTSLLDRQRSLDVRSQNHVHFTDQEDNVIHPQNGTSSESETDTGPIVTRAGSGDSTSSQERQEVTPRDIYMSISMLRDQGTNQVATGNHRDCEISEDFDEDQGPALIIKGPSEREMKTNEDNITTTTHNVLQRTMSTHYLSWIPQVGRNSTFVNLTDQQKEELGGVEYRALKILVKILASYFLIFQLLAVIFLVPWIWSLTGYRQEVTGFGVGATWWGFFTAMSSFANLGFTLTPNSMQSFNSSPYALLVSAFFIISGNTGFPIFLRFIIWVMFKLFRGPSLMKESLGFLLDHPRRCFTLLFPSAPTWWLLFVLLVLNITDLILFIVLDLNSSAVESLSTGQKILGGFYQAVSTRTAGFSCVDLSQLRPAVQLSYMVMMYISVLPIAISIRRTNVYEEQSLGIFAVSPQGNVKRINSAANHETNEATERKNAKSFIGAHLRKQLSFDLWFIVLAVFIICIAEGGKIQDEKQGGFDIWHIIFEAVSAYGTVGLSLGFPGTNSSFSSQFSVVSKLVMIVLMIRGRHRGLPYSLDRAIMLPSKQMEMHDLAQNLHNRADSVNSETLGNGQPADEANDGPVLQFFKSLSPEPIRNHIIKNPNVLLKKDPTSVIRKPKPTIHKKPESGPFDESSPEGKNDYEFEELDFSKDDYNIMTAENDLESSKNI</sequence>
<dbReference type="GO" id="GO:0140107">
    <property type="term" value="F:high-affinity potassium ion transmembrane transporter activity"/>
    <property type="evidence" value="ECO:0007669"/>
    <property type="project" value="TreeGrafter"/>
</dbReference>
<reference evidence="12" key="2">
    <citation type="submission" date="2021-01" db="EMBL/GenBank/DDBJ databases">
        <authorList>
            <person name="Schikora-Tamarit M.A."/>
        </authorList>
    </citation>
    <scope>NUCLEOTIDE SEQUENCE</scope>
    <source>
        <strain evidence="12">CBS2887</strain>
    </source>
</reference>
<dbReference type="AlphaFoldDB" id="A0A9P8TMU6"/>
<evidence type="ECO:0000313" key="12">
    <source>
        <dbReference type="EMBL" id="KAH3684661.1"/>
    </source>
</evidence>